<dbReference type="RefSeq" id="WP_231333409.1">
    <property type="nucleotide sequence ID" value="NZ_CP059572.1"/>
</dbReference>
<evidence type="ECO:0000256" key="1">
    <source>
        <dbReference type="SAM" id="MobiDB-lite"/>
    </source>
</evidence>
<proteinExistence type="predicted"/>
<dbReference type="InterPro" id="IPR025406">
    <property type="entry name" value="DUF4132"/>
</dbReference>
<evidence type="ECO:0000259" key="2">
    <source>
        <dbReference type="Pfam" id="PF13569"/>
    </source>
</evidence>
<feature type="region of interest" description="Disordered" evidence="1">
    <location>
        <begin position="821"/>
        <end position="846"/>
    </location>
</feature>
<organism evidence="3 4">
    <name type="scientific">Actinomadura graeca</name>
    <dbReference type="NCBI Taxonomy" id="2750812"/>
    <lineage>
        <taxon>Bacteria</taxon>
        <taxon>Bacillati</taxon>
        <taxon>Actinomycetota</taxon>
        <taxon>Actinomycetes</taxon>
        <taxon>Streptosporangiales</taxon>
        <taxon>Thermomonosporaceae</taxon>
        <taxon>Actinomadura</taxon>
    </lineage>
</organism>
<evidence type="ECO:0000313" key="3">
    <source>
        <dbReference type="EMBL" id="QXJ20346.1"/>
    </source>
</evidence>
<sequence length="1098" mass="117914">MEDHPPLLPDEDVLAIPEAWRTSLHTRRGGARGPVATVAASAPGAARKLIDATGGAVASLLKGETGDPALTKAARRYLDGADDPAGAAVVAAVTSLGTPRASTSVHRTFADAWTAEHGVGFAACAVVELSRTRATRRGGGDWAGTWVGAGHRERDDGAGVGEETLRRVRGLLAVAEEHAYAEAVERLAAHRLTWSMSWLVSYLAPTREDWVDECCAAPAPIAGGGGLRWLIYSTVGTPGQLTTPVPARGLSWKDATRALLVTMVDGVGPGVLPFLLDSAASGHLESADRRRLYETIAVLPTDEALLALLDRVDRKHVRPALGEAMKRFPVRALRLLARAGAEDLLGEHVLLHPEVVAAALPGLPRDVRAVVERIAASSVRVPDAPDDALPAALTDPTWERPHRPAVDGLQAPPPRLAWLDGEQREWADADSGVAPPEGSDWAMLVEGHTSGAPKTGSVQLMVHGPDELIRPLLPGFTGFPRRDAHRWTRPLVARYELDALPVAVRMAEAYPATCGDPLLPYLDERVALLAADWFSRRGKGAAAGRRWLDRHGLDAVPLLVPAALATTAKRWRPAEHALRHLGGAHGLDGIVEAARGVHGDEAADAIRVLLTASPAGTGLVQPPAIGAWADPAVLPQVLLRDGERALPREAARRLLELLAMPVPHGMEEVRRVCEPETIAEFGWALFQKWREAGAPSKDGWALTQLGRSGDDATVRLLTPVIRAWPGEGGHKNAVNGLGVLAEIGSDVALMHLHGIAQKVKFKGLQAEAQTRVREVADRLGLSTEQLADRLVPDLGLDADGSMTLDYGPRRFRVGFDEQLKPTVADEDGTPRKSLPKPGAKDDPGLAPAAHKAFTALKKDVRTVASSQLLRLERAMVTQREWTASEFREFIAGHPLVRHLARRLVWAARDGAATTAFRIAEDGTFADTEDDAYTLPDTACVRVAHPLHLDVAAWAEVFADYGILQPFPQLGRPVHALTDQERGSGRLERFENLKVPFGKVLGLVRRGWERGVPQDAGGERWISRRVGPGRYVVIDLDPGISVGAVDATGDHQILEYVWIGTRPTDFWPSKGTPLRFGELDPVTASEVLADLTTLSDAAV</sequence>
<keyword evidence="4" id="KW-1185">Reference proteome</keyword>
<reference evidence="3" key="1">
    <citation type="submission" date="2020-07" db="EMBL/GenBank/DDBJ databases">
        <authorList>
            <person name="Tarantini F.S."/>
            <person name="Hong K.W."/>
            <person name="Chan K.G."/>
        </authorList>
    </citation>
    <scope>NUCLEOTIDE SEQUENCE</scope>
    <source>
        <strain evidence="3">32-07</strain>
    </source>
</reference>
<dbReference type="Proteomes" id="UP001049518">
    <property type="component" value="Chromosome"/>
</dbReference>
<dbReference type="Pfam" id="PF13569">
    <property type="entry name" value="DUF4132"/>
    <property type="match status" value="1"/>
</dbReference>
<gene>
    <name evidence="3" type="ORF">AGRA3207_001040</name>
</gene>
<dbReference type="EMBL" id="CP059572">
    <property type="protein sequence ID" value="QXJ20346.1"/>
    <property type="molecule type" value="Genomic_DNA"/>
</dbReference>
<feature type="domain" description="DUF4132" evidence="2">
    <location>
        <begin position="828"/>
        <end position="1007"/>
    </location>
</feature>
<feature type="region of interest" description="Disordered" evidence="1">
    <location>
        <begin position="394"/>
        <end position="413"/>
    </location>
</feature>
<name>A0ABX8QNI9_9ACTN</name>
<protein>
    <submittedName>
        <fullName evidence="3">DUF4132 domain-containing protein</fullName>
    </submittedName>
</protein>
<evidence type="ECO:0000313" key="4">
    <source>
        <dbReference type="Proteomes" id="UP001049518"/>
    </source>
</evidence>
<accession>A0ABX8QNI9</accession>